<proteinExistence type="predicted"/>
<comment type="caution">
    <text evidence="2">The sequence shown here is derived from an EMBL/GenBank/DDBJ whole genome shotgun (WGS) entry which is preliminary data.</text>
</comment>
<keyword evidence="3" id="KW-1185">Reference proteome</keyword>
<gene>
    <name evidence="2" type="ORF">N7493_006517</name>
</gene>
<evidence type="ECO:0000313" key="3">
    <source>
        <dbReference type="Proteomes" id="UP001215712"/>
    </source>
</evidence>
<reference evidence="2" key="1">
    <citation type="journal article" date="2023" name="IMA Fungus">
        <title>Comparative genomic study of the Penicillium genus elucidates a diverse pangenome and 15 lateral gene transfer events.</title>
        <authorList>
            <person name="Petersen C."/>
            <person name="Sorensen T."/>
            <person name="Nielsen M.R."/>
            <person name="Sondergaard T.E."/>
            <person name="Sorensen J.L."/>
            <person name="Fitzpatrick D.A."/>
            <person name="Frisvad J.C."/>
            <person name="Nielsen K.L."/>
        </authorList>
    </citation>
    <scope>NUCLEOTIDE SEQUENCE</scope>
    <source>
        <strain evidence="2">IBT 17514</strain>
    </source>
</reference>
<name>A0AAD6MVL0_9EURO</name>
<feature type="compositionally biased region" description="Basic residues" evidence="1">
    <location>
        <begin position="9"/>
        <end position="25"/>
    </location>
</feature>
<dbReference type="AlphaFoldDB" id="A0AAD6MVL0"/>
<accession>A0AAD6MVL0</accession>
<organism evidence="2 3">
    <name type="scientific">Penicillium malachiteum</name>
    <dbReference type="NCBI Taxonomy" id="1324776"/>
    <lineage>
        <taxon>Eukaryota</taxon>
        <taxon>Fungi</taxon>
        <taxon>Dikarya</taxon>
        <taxon>Ascomycota</taxon>
        <taxon>Pezizomycotina</taxon>
        <taxon>Eurotiomycetes</taxon>
        <taxon>Eurotiomycetidae</taxon>
        <taxon>Eurotiales</taxon>
        <taxon>Aspergillaceae</taxon>
        <taxon>Penicillium</taxon>
    </lineage>
</organism>
<evidence type="ECO:0000256" key="1">
    <source>
        <dbReference type="SAM" id="MobiDB-lite"/>
    </source>
</evidence>
<sequence>MASKPQSQKTRKTTKRPSRKRKSRDKKTDFISIDKITQLSEEPGNQQDDVDSSIRYPKIGERIRITDDTDFASDDYDGRIKRCEERIRVGYLKPTFEKQLARLKALKAAKEERIARGGNKDWGVIERLTALRTIADHLEKIKDPHGELLNVMAVIAAYESRELKWDGFTTYWAQGKMIAGPSPFAWSDFRELNTQENRGNGGFWVEGIAHLNPYQKQHALRYNSTTVAPGSNGAIELDILVRLDQTLSDQVVVNTDHLGTAFPEVSLKFEDDTGADVMAITNTDMEALMGNDATISFAPMHHLMGYLVTGQADGSQRVFRTIAVQVNMMGRNNAGNQQLMLDTWTSIATIVYDDPPPPAPPVSHRLGGPWLRCMFYVASAPQFPYHHIYAATTKSALTERGMVPIVPADEITEPDWRRPQYGAGWNYDYTAMKWAPYPSEDEPPRVPPQAEDYN</sequence>
<feature type="region of interest" description="Disordered" evidence="1">
    <location>
        <begin position="1"/>
        <end position="55"/>
    </location>
</feature>
<reference evidence="2" key="2">
    <citation type="submission" date="2023-01" db="EMBL/GenBank/DDBJ databases">
        <authorList>
            <person name="Petersen C."/>
        </authorList>
    </citation>
    <scope>NUCLEOTIDE SEQUENCE</scope>
    <source>
        <strain evidence="2">IBT 17514</strain>
    </source>
</reference>
<feature type="compositionally biased region" description="Polar residues" evidence="1">
    <location>
        <begin position="35"/>
        <end position="47"/>
    </location>
</feature>
<evidence type="ECO:0000313" key="2">
    <source>
        <dbReference type="EMBL" id="KAJ5724789.1"/>
    </source>
</evidence>
<dbReference type="EMBL" id="JAQJAN010000008">
    <property type="protein sequence ID" value="KAJ5724789.1"/>
    <property type="molecule type" value="Genomic_DNA"/>
</dbReference>
<protein>
    <submittedName>
        <fullName evidence="2">Uncharacterized protein</fullName>
    </submittedName>
</protein>
<dbReference type="Proteomes" id="UP001215712">
    <property type="component" value="Unassembled WGS sequence"/>
</dbReference>